<evidence type="ECO:0000256" key="1">
    <source>
        <dbReference type="ARBA" id="ARBA00023002"/>
    </source>
</evidence>
<comment type="caution">
    <text evidence="3">The sequence shown here is derived from an EMBL/GenBank/DDBJ whole genome shotgun (WGS) entry which is preliminary data.</text>
</comment>
<dbReference type="InterPro" id="IPR025337">
    <property type="entry name" value="Questin_oxidase-like"/>
</dbReference>
<dbReference type="EMBL" id="JAADZA010000026">
    <property type="protein sequence ID" value="NEV13449.1"/>
    <property type="molecule type" value="Genomic_DNA"/>
</dbReference>
<accession>A0A6P1C8B6</accession>
<reference evidence="3 4" key="1">
    <citation type="submission" date="2020-02" db="EMBL/GenBank/DDBJ databases">
        <title>Draft genome sequence of Rhizobium tropici.</title>
        <authorList>
            <person name="Khayi S."/>
            <person name="Jemo M."/>
        </authorList>
    </citation>
    <scope>NUCLEOTIDE SEQUENCE [LARGE SCALE GENOMIC DNA]</scope>
    <source>
        <strain evidence="3 4">A12</strain>
    </source>
</reference>
<dbReference type="GO" id="GO:0016491">
    <property type="term" value="F:oxidoreductase activity"/>
    <property type="evidence" value="ECO:0007669"/>
    <property type="project" value="UniProtKB-KW"/>
</dbReference>
<dbReference type="Proteomes" id="UP000526625">
    <property type="component" value="Unassembled WGS sequence"/>
</dbReference>
<evidence type="ECO:0000313" key="2">
    <source>
        <dbReference type="EMBL" id="MBB6492084.1"/>
    </source>
</evidence>
<keyword evidence="1" id="KW-0560">Oxidoreductase</keyword>
<protein>
    <submittedName>
        <fullName evidence="3">Questin oxidase family protein</fullName>
    </submittedName>
</protein>
<dbReference type="EMBL" id="JACHBF010000006">
    <property type="protein sequence ID" value="MBB6492084.1"/>
    <property type="molecule type" value="Genomic_DNA"/>
</dbReference>
<gene>
    <name evidence="2" type="ORF">GGD45_002490</name>
    <name evidence="3" type="ORF">GXW80_20890</name>
</gene>
<keyword evidence="5" id="KW-1185">Reference proteome</keyword>
<dbReference type="RefSeq" id="WP_015343591.1">
    <property type="nucleotide sequence ID" value="NZ_JAADZA010000026.1"/>
</dbReference>
<dbReference type="Pfam" id="PF14027">
    <property type="entry name" value="Questin_oxidase"/>
    <property type="match status" value="1"/>
</dbReference>
<name>A0A6P1C8B6_RHITR</name>
<dbReference type="PANTHER" id="PTHR35870">
    <property type="entry name" value="PROTEIN, PUTATIVE (AFU_ORTHOLOGUE AFUA_5G03330)-RELATED"/>
    <property type="match status" value="1"/>
</dbReference>
<sequence>MTIIPAFPLGRVLEKTRCESVEFPYLLANHAPMVLVALDRMGATPERLDEWYEIYRVANQLVPAPPLVAPIERARWDAALGDRTRESDYRAYFIAEVERLGTDAAIRHYLPRLIQGVAGSALHPLMRLAYAVLNADTKEAGTALGYWATCYLPLPDPTGIKPDTDDPAAILAAMNNVAGVHDYVPETDLLWHNIREVAALPDFPPVIDRLRIDEATPKRMAETALALFASTMDFSALHAVTGLHWARLVAAHLDEPLPLYRAFWQVIATLVPKIGFPALPTAETLRAMREMQVPDWPEIRAAAVASNDEHDISLVFSALQEQLVWGDPLYRVAAARRVRLI</sequence>
<reference evidence="2 5" key="2">
    <citation type="submission" date="2020-08" db="EMBL/GenBank/DDBJ databases">
        <title>Genomic Encyclopedia of Type Strains, Phase IV (KMG-V): Genome sequencing to study the core and pangenomes of soil and plant-associated prokaryotes.</title>
        <authorList>
            <person name="Whitman W."/>
        </authorList>
    </citation>
    <scope>NUCLEOTIDE SEQUENCE [LARGE SCALE GENOMIC DNA]</scope>
    <source>
        <strain evidence="2 5">SEMIA 4059</strain>
    </source>
</reference>
<proteinExistence type="predicted"/>
<evidence type="ECO:0000313" key="4">
    <source>
        <dbReference type="Proteomes" id="UP000471190"/>
    </source>
</evidence>
<organism evidence="3 4">
    <name type="scientific">Rhizobium tropici</name>
    <dbReference type="NCBI Taxonomy" id="398"/>
    <lineage>
        <taxon>Bacteria</taxon>
        <taxon>Pseudomonadati</taxon>
        <taxon>Pseudomonadota</taxon>
        <taxon>Alphaproteobacteria</taxon>
        <taxon>Hyphomicrobiales</taxon>
        <taxon>Rhizobiaceae</taxon>
        <taxon>Rhizobium/Agrobacterium group</taxon>
        <taxon>Rhizobium</taxon>
    </lineage>
</organism>
<dbReference type="AlphaFoldDB" id="A0A6P1C8B6"/>
<dbReference type="PANTHER" id="PTHR35870:SF1">
    <property type="entry name" value="PROTEIN, PUTATIVE (AFU_ORTHOLOGUE AFUA_5G03330)-RELATED"/>
    <property type="match status" value="1"/>
</dbReference>
<dbReference type="Proteomes" id="UP000471190">
    <property type="component" value="Unassembled WGS sequence"/>
</dbReference>
<evidence type="ECO:0000313" key="5">
    <source>
        <dbReference type="Proteomes" id="UP000526625"/>
    </source>
</evidence>
<evidence type="ECO:0000313" key="3">
    <source>
        <dbReference type="EMBL" id="NEV13449.1"/>
    </source>
</evidence>